<dbReference type="EMBL" id="AP011764">
    <property type="protein sequence ID" value="BAL57036.1"/>
    <property type="molecule type" value="Genomic_DNA"/>
</dbReference>
<name>H5SLK0_9CREN</name>
<reference evidence="1" key="1">
    <citation type="journal article" date="2005" name="Environ. Microbiol.">
        <title>Genetic and functional properties of uncultivated thermophilic crenarchaeotes from a subsurface gold mine as revealed by analysis of genome fragments.</title>
        <authorList>
            <person name="Nunoura T."/>
            <person name="Hirayama H."/>
            <person name="Takami H."/>
            <person name="Oida H."/>
            <person name="Nishi S."/>
            <person name="Shimamura S."/>
            <person name="Suzuki Y."/>
            <person name="Inagaki F."/>
            <person name="Takai K."/>
            <person name="Nealson K.H."/>
            <person name="Horikoshi K."/>
        </authorList>
    </citation>
    <scope>NUCLEOTIDE SEQUENCE</scope>
</reference>
<dbReference type="AlphaFoldDB" id="H5SLK0"/>
<sequence>MDRINLLLKKIINDVDELVEEARKGGIRSAERVMEHVKSHLLVLEGSLQSPDTSGPQDRE</sequence>
<organism evidence="1">
    <name type="scientific">uncultured crenarchaeote</name>
    <dbReference type="NCBI Taxonomy" id="29281"/>
    <lineage>
        <taxon>Archaea</taxon>
        <taxon>Thermoproteota</taxon>
        <taxon>environmental samples</taxon>
    </lineage>
</organism>
<accession>H5SLK0</accession>
<evidence type="ECO:0000313" key="1">
    <source>
        <dbReference type="EMBL" id="BAL57036.1"/>
    </source>
</evidence>
<gene>
    <name evidence="1" type="ORF">HGMM_F46F11C25</name>
</gene>
<reference evidence="1" key="2">
    <citation type="journal article" date="2012" name="PLoS ONE">
        <title>A Deeply Branching Thermophilic Bacterium with an Ancient Acetyl-CoA Pathway Dominates a Subsurface Ecosystem.</title>
        <authorList>
            <person name="Takami H."/>
            <person name="Noguchi H."/>
            <person name="Takaki Y."/>
            <person name="Uchiyama I."/>
            <person name="Toyoda A."/>
            <person name="Nishi S."/>
            <person name="Chee G.-J."/>
            <person name="Arai W."/>
            <person name="Nunoura T."/>
            <person name="Itoh T."/>
            <person name="Hattori M."/>
            <person name="Takai K."/>
        </authorList>
    </citation>
    <scope>NUCLEOTIDE SEQUENCE</scope>
</reference>
<protein>
    <submittedName>
        <fullName evidence="1">Uncharacterized protein</fullName>
    </submittedName>
</protein>
<proteinExistence type="predicted"/>